<dbReference type="Proteomes" id="UP000262583">
    <property type="component" value="Chromosome"/>
</dbReference>
<evidence type="ECO:0000256" key="11">
    <source>
        <dbReference type="RuleBase" id="RU004181"/>
    </source>
</evidence>
<evidence type="ECO:0000256" key="5">
    <source>
        <dbReference type="ARBA" id="ARBA00022750"/>
    </source>
</evidence>
<evidence type="ECO:0000256" key="3">
    <source>
        <dbReference type="ARBA" id="ARBA00022670"/>
    </source>
</evidence>
<feature type="active site" evidence="9">
    <location>
        <position position="131"/>
    </location>
</feature>
<evidence type="ECO:0000256" key="4">
    <source>
        <dbReference type="ARBA" id="ARBA00022692"/>
    </source>
</evidence>
<feature type="transmembrane region" description="Helical" evidence="9">
    <location>
        <begin position="85"/>
        <end position="103"/>
    </location>
</feature>
<dbReference type="EMBL" id="CP030759">
    <property type="protein sequence ID" value="AXA34840.1"/>
    <property type="molecule type" value="Genomic_DNA"/>
</dbReference>
<keyword evidence="5 9" id="KW-0064">Aspartyl protease</keyword>
<feature type="region of interest" description="Disordered" evidence="12">
    <location>
        <begin position="153"/>
        <end position="191"/>
    </location>
</feature>
<comment type="pathway">
    <text evidence="9">Protein modification; lipoprotein biosynthesis (signal peptide cleavage).</text>
</comment>
<organism evidence="13 14">
    <name type="scientific">Sumerlaea chitinivorans</name>
    <dbReference type="NCBI Taxonomy" id="2250252"/>
    <lineage>
        <taxon>Bacteria</taxon>
        <taxon>Candidatus Sumerlaeota</taxon>
        <taxon>Candidatus Sumerlaeia</taxon>
        <taxon>Candidatus Sumerlaeales</taxon>
        <taxon>Candidatus Sumerlaeaceae</taxon>
        <taxon>Candidatus Sumerlaea</taxon>
    </lineage>
</organism>
<keyword evidence="3 9" id="KW-0645">Protease</keyword>
<keyword evidence="13" id="KW-0449">Lipoprotein</keyword>
<feature type="transmembrane region" description="Helical" evidence="9">
    <location>
        <begin position="60"/>
        <end position="78"/>
    </location>
</feature>
<accession>A0A2Z4Y158</accession>
<comment type="function">
    <text evidence="9 10">This protein specifically catalyzes the removal of signal peptides from prolipoproteins.</text>
</comment>
<dbReference type="EC" id="3.4.23.36" evidence="9"/>
<evidence type="ECO:0000256" key="6">
    <source>
        <dbReference type="ARBA" id="ARBA00022801"/>
    </source>
</evidence>
<keyword evidence="2 9" id="KW-1003">Cell membrane</keyword>
<proteinExistence type="inferred from homology"/>
<comment type="catalytic activity">
    <reaction evidence="9 10">
        <text>Release of signal peptides from bacterial membrane prolipoproteins. Hydrolyzes -Xaa-Yaa-Zaa-|-(S,diacylglyceryl)Cys-, in which Xaa is hydrophobic (preferably Leu), and Yaa (Ala or Ser) and Zaa (Gly or Ala) have small, neutral side chains.</text>
        <dbReference type="EC" id="3.4.23.36"/>
    </reaction>
</comment>
<comment type="similarity">
    <text evidence="1 9 11">Belongs to the peptidase A8 family.</text>
</comment>
<dbReference type="GO" id="GO:0005886">
    <property type="term" value="C:plasma membrane"/>
    <property type="evidence" value="ECO:0007669"/>
    <property type="project" value="UniProtKB-SubCell"/>
</dbReference>
<reference evidence="13 14" key="1">
    <citation type="submission" date="2018-05" db="EMBL/GenBank/DDBJ databases">
        <title>A metagenomic window into the 2 km-deep terrestrial subsurface aquifer revealed taxonomically and functionally diverse microbial community comprising novel uncultured bacterial lineages.</title>
        <authorList>
            <person name="Kadnikov V.V."/>
            <person name="Mardanov A.V."/>
            <person name="Beletsky A.V."/>
            <person name="Banks D."/>
            <person name="Pimenov N.V."/>
            <person name="Frank Y.A."/>
            <person name="Karnachuk O.V."/>
            <person name="Ravin N.V."/>
        </authorList>
    </citation>
    <scope>NUCLEOTIDE SEQUENCE [LARGE SCALE GENOMIC DNA]</scope>
    <source>
        <strain evidence="13">BY</strain>
    </source>
</reference>
<dbReference type="PANTHER" id="PTHR33695">
    <property type="entry name" value="LIPOPROTEIN SIGNAL PEPTIDASE"/>
    <property type="match status" value="1"/>
</dbReference>
<evidence type="ECO:0000256" key="10">
    <source>
        <dbReference type="RuleBase" id="RU000594"/>
    </source>
</evidence>
<dbReference type="PANTHER" id="PTHR33695:SF1">
    <property type="entry name" value="LIPOPROTEIN SIGNAL PEPTIDASE"/>
    <property type="match status" value="1"/>
</dbReference>
<comment type="caution">
    <text evidence="9">Lacks conserved residue(s) required for the propagation of feature annotation.</text>
</comment>
<evidence type="ECO:0000256" key="8">
    <source>
        <dbReference type="ARBA" id="ARBA00023136"/>
    </source>
</evidence>
<evidence type="ECO:0000256" key="1">
    <source>
        <dbReference type="ARBA" id="ARBA00006139"/>
    </source>
</evidence>
<evidence type="ECO:0000256" key="7">
    <source>
        <dbReference type="ARBA" id="ARBA00022989"/>
    </source>
</evidence>
<dbReference type="PROSITE" id="PS00855">
    <property type="entry name" value="SPASE_II"/>
    <property type="match status" value="1"/>
</dbReference>
<feature type="transmembrane region" description="Helical" evidence="9">
    <location>
        <begin position="123"/>
        <end position="147"/>
    </location>
</feature>
<dbReference type="Pfam" id="PF01252">
    <property type="entry name" value="Peptidase_A8"/>
    <property type="match status" value="1"/>
</dbReference>
<feature type="active site" evidence="9">
    <location>
        <position position="113"/>
    </location>
</feature>
<evidence type="ECO:0000256" key="2">
    <source>
        <dbReference type="ARBA" id="ARBA00022475"/>
    </source>
</evidence>
<dbReference type="PRINTS" id="PR00781">
    <property type="entry name" value="LIPOSIGPTASE"/>
</dbReference>
<protein>
    <recommendedName>
        <fullName evidence="9">Lipoprotein signal peptidase</fullName>
        <ecNumber evidence="9">3.4.23.36</ecNumber>
    </recommendedName>
    <alternativeName>
        <fullName evidence="9">Prolipoprotein signal peptidase</fullName>
    </alternativeName>
    <alternativeName>
        <fullName evidence="9">Signal peptidase II</fullName>
        <shortName evidence="9">SPase II</shortName>
    </alternativeName>
</protein>
<comment type="subcellular location">
    <subcellularLocation>
        <location evidence="9">Cell membrane</location>
        <topology evidence="9">Multi-pass membrane protein</topology>
    </subcellularLocation>
</comment>
<keyword evidence="4 9" id="KW-0812">Transmembrane</keyword>
<dbReference type="UniPathway" id="UPA00665"/>
<evidence type="ECO:0000313" key="13">
    <source>
        <dbReference type="EMBL" id="AXA34840.1"/>
    </source>
</evidence>
<dbReference type="HAMAP" id="MF_00161">
    <property type="entry name" value="LspA"/>
    <property type="match status" value="1"/>
</dbReference>
<evidence type="ECO:0000256" key="9">
    <source>
        <dbReference type="HAMAP-Rule" id="MF_00161"/>
    </source>
</evidence>
<evidence type="ECO:0000313" key="14">
    <source>
        <dbReference type="Proteomes" id="UP000262583"/>
    </source>
</evidence>
<dbReference type="NCBIfam" id="TIGR00077">
    <property type="entry name" value="lspA"/>
    <property type="match status" value="1"/>
</dbReference>
<name>A0A2Z4Y158_SUMC1</name>
<keyword evidence="7 9" id="KW-1133">Transmembrane helix</keyword>
<evidence type="ECO:0000256" key="12">
    <source>
        <dbReference type="SAM" id="MobiDB-lite"/>
    </source>
</evidence>
<dbReference type="GO" id="GO:0004190">
    <property type="term" value="F:aspartic-type endopeptidase activity"/>
    <property type="evidence" value="ECO:0007669"/>
    <property type="project" value="UniProtKB-UniRule"/>
</dbReference>
<gene>
    <name evidence="9" type="primary">lspA</name>
    <name evidence="13" type="ORF">BRCON_0063</name>
</gene>
<keyword evidence="8 9" id="KW-0472">Membrane</keyword>
<sequence>MWFLVTAGLVLAADLTSKAVMLKFLSAQPNGRYPLIPGLLDLYLQFNPGGAFSIFHSRPLFITSFAIIAVVALVWWGYRLRPDAHAARIAIGLILGGAVGNLVDRLRFGAVVDFIHVYWREWYWPTFNLADTAICIGVGLMVLLSFFSDELVPPRKQPSPPSAAGDSPELISGATSSTKEDAGNTGPENRC</sequence>
<dbReference type="AlphaFoldDB" id="A0A2Z4Y158"/>
<dbReference type="InterPro" id="IPR001872">
    <property type="entry name" value="Peptidase_A8"/>
</dbReference>
<dbReference type="KEGG" id="schv:BRCON_0063"/>
<dbReference type="GO" id="GO:0006508">
    <property type="term" value="P:proteolysis"/>
    <property type="evidence" value="ECO:0007669"/>
    <property type="project" value="UniProtKB-KW"/>
</dbReference>
<keyword evidence="6 9" id="KW-0378">Hydrolase</keyword>